<accession>A0A4C1SCR2</accession>
<organism evidence="1 2">
    <name type="scientific">Eumeta variegata</name>
    <name type="common">Bagworm moth</name>
    <name type="synonym">Eumeta japonica</name>
    <dbReference type="NCBI Taxonomy" id="151549"/>
    <lineage>
        <taxon>Eukaryota</taxon>
        <taxon>Metazoa</taxon>
        <taxon>Ecdysozoa</taxon>
        <taxon>Arthropoda</taxon>
        <taxon>Hexapoda</taxon>
        <taxon>Insecta</taxon>
        <taxon>Pterygota</taxon>
        <taxon>Neoptera</taxon>
        <taxon>Endopterygota</taxon>
        <taxon>Lepidoptera</taxon>
        <taxon>Glossata</taxon>
        <taxon>Ditrysia</taxon>
        <taxon>Tineoidea</taxon>
        <taxon>Psychidae</taxon>
        <taxon>Oiketicinae</taxon>
        <taxon>Eumeta</taxon>
    </lineage>
</organism>
<comment type="caution">
    <text evidence="1">The sequence shown here is derived from an EMBL/GenBank/DDBJ whole genome shotgun (WGS) entry which is preliminary data.</text>
</comment>
<dbReference type="EMBL" id="BGZK01000004">
    <property type="protein sequence ID" value="GBO99972.1"/>
    <property type="molecule type" value="Genomic_DNA"/>
</dbReference>
<evidence type="ECO:0000313" key="2">
    <source>
        <dbReference type="Proteomes" id="UP000299102"/>
    </source>
</evidence>
<proteinExistence type="predicted"/>
<evidence type="ECO:0000313" key="1">
    <source>
        <dbReference type="EMBL" id="GBO99972.1"/>
    </source>
</evidence>
<protein>
    <submittedName>
        <fullName evidence="1">Uncharacterized protein</fullName>
    </submittedName>
</protein>
<reference evidence="1 2" key="1">
    <citation type="journal article" date="2019" name="Commun. Biol.">
        <title>The bagworm genome reveals a unique fibroin gene that provides high tensile strength.</title>
        <authorList>
            <person name="Kono N."/>
            <person name="Nakamura H."/>
            <person name="Ohtoshi R."/>
            <person name="Tomita M."/>
            <person name="Numata K."/>
            <person name="Arakawa K."/>
        </authorList>
    </citation>
    <scope>NUCLEOTIDE SEQUENCE [LARGE SCALE GENOMIC DNA]</scope>
</reference>
<dbReference type="Proteomes" id="UP000299102">
    <property type="component" value="Unassembled WGS sequence"/>
</dbReference>
<dbReference type="AlphaFoldDB" id="A0A4C1SCR2"/>
<keyword evidence="2" id="KW-1185">Reference proteome</keyword>
<name>A0A4C1SCR2_EUMVA</name>
<sequence>MLAAAGARPAREIQQECKLWLASKQARSRMTLTPTTGEILVILFDSLGVAGVHEWRLPSTLSTTFTHKWHLTINRNVTKPRSTALQLLDREPIYLRRSTTLSPRSIKRLARCSDDDLLGLIVATSRVASLLVVEFSLVPSPQRDALCHPSRDRLLSLFHVSSVAGQVYIDYHD</sequence>
<gene>
    <name evidence="1" type="ORF">EVAR_74320_1</name>
</gene>